<evidence type="ECO:0000256" key="3">
    <source>
        <dbReference type="ARBA" id="ARBA00006534"/>
    </source>
</evidence>
<dbReference type="Gene3D" id="3.40.50.880">
    <property type="match status" value="1"/>
</dbReference>
<dbReference type="GO" id="GO:0008241">
    <property type="term" value="F:peptidyl-dipeptidase activity"/>
    <property type="evidence" value="ECO:0007669"/>
    <property type="project" value="UniProtKB-EC"/>
</dbReference>
<evidence type="ECO:0000256" key="2">
    <source>
        <dbReference type="ARBA" id="ARBA00002039"/>
    </source>
</evidence>
<dbReference type="RefSeq" id="WP_142903839.1">
    <property type="nucleotide sequence ID" value="NZ_ML660091.1"/>
</dbReference>
<keyword evidence="6" id="KW-0645">Protease</keyword>
<name>A0A545TVD5_9GAMM</name>
<dbReference type="GO" id="GO:0004180">
    <property type="term" value="F:carboxypeptidase activity"/>
    <property type="evidence" value="ECO:0007669"/>
    <property type="project" value="UniProtKB-KW"/>
</dbReference>
<dbReference type="Proteomes" id="UP000319732">
    <property type="component" value="Unassembled WGS sequence"/>
</dbReference>
<comment type="function">
    <text evidence="2">Exopeptidase that catalyzes the hydrolytic cleavage of multi-L-arginyl-poly-L-aspartic acid (cyanophycin; a water-insoluble reserve polymer) into aspartate-arginine dipeptides.</text>
</comment>
<keyword evidence="8" id="KW-0720">Serine protease</keyword>
<comment type="similarity">
    <text evidence="3">Belongs to the peptidase S51 family.</text>
</comment>
<evidence type="ECO:0000256" key="4">
    <source>
        <dbReference type="ARBA" id="ARBA00013115"/>
    </source>
</evidence>
<feature type="chain" id="PRO_5021749039" description="Cyanophycinase" evidence="9">
    <location>
        <begin position="25"/>
        <end position="431"/>
    </location>
</feature>
<dbReference type="PANTHER" id="PTHR36175">
    <property type="entry name" value="CYANOPHYCINASE"/>
    <property type="match status" value="1"/>
</dbReference>
<sequence length="431" mass="46194">MSLYKLTAIGSLLLALLGTGAATAATDSPVSIGKLLIVGGALQRDNEAIYRAFLNSLPRPDGDPIAIVPVASGQPVKSAQTFREHLIGYGVAPERVIIVPLAVKDDPSTAAVNESAWRKAAYDQQVVGRLQGVGGVWFTGGDQMRIATSLLDQNSSDSPLLRRLREMLAAGAVIGGTSAGAAMMSDPMIAAGDSLTALNFGFASSYAAIDEQEKGRLFLSAGLGFFTAGLVDQHFDRKARLGRLALALTKMPSPRRLGFGVDENSAMLVSIKARRFRVIGPGNVTVLDGRRAVFSVDDNRLKAEHLQIHVLSDGDVFNIANAQAMIAADKKPVVGNEAFAYRPHSGGGIAVGNPRVDQILGFDLLDNSRTTRVERYSFTGAGHGVIYRFRQTDHSMGYWRYDNAGRDQYTALNVLFDIIPVNLSVEPLPQR</sequence>
<keyword evidence="9" id="KW-0732">Signal</keyword>
<dbReference type="InterPro" id="IPR029062">
    <property type="entry name" value="Class_I_gatase-like"/>
</dbReference>
<evidence type="ECO:0000313" key="11">
    <source>
        <dbReference type="Proteomes" id="UP000319732"/>
    </source>
</evidence>
<comment type="caution">
    <text evidence="10">The sequence shown here is derived from an EMBL/GenBank/DDBJ whole genome shotgun (WGS) entry which is preliminary data.</text>
</comment>
<evidence type="ECO:0000256" key="8">
    <source>
        <dbReference type="ARBA" id="ARBA00022825"/>
    </source>
</evidence>
<evidence type="ECO:0000256" key="9">
    <source>
        <dbReference type="SAM" id="SignalP"/>
    </source>
</evidence>
<gene>
    <name evidence="10" type="ORF">FKG94_08710</name>
</gene>
<dbReference type="GO" id="GO:0006508">
    <property type="term" value="P:proteolysis"/>
    <property type="evidence" value="ECO:0007669"/>
    <property type="project" value="UniProtKB-KW"/>
</dbReference>
<evidence type="ECO:0000256" key="5">
    <source>
        <dbReference type="ARBA" id="ARBA00015719"/>
    </source>
</evidence>
<dbReference type="InterPro" id="IPR011811">
    <property type="entry name" value="Peptidase_S51_cyanophycinase"/>
</dbReference>
<dbReference type="InterPro" id="IPR005320">
    <property type="entry name" value="Peptidase_S51"/>
</dbReference>
<dbReference type="SUPFAM" id="SSF52317">
    <property type="entry name" value="Class I glutamine amidotransferase-like"/>
    <property type="match status" value="1"/>
</dbReference>
<evidence type="ECO:0000256" key="7">
    <source>
        <dbReference type="ARBA" id="ARBA00022801"/>
    </source>
</evidence>
<dbReference type="OrthoDB" id="9799980at2"/>
<evidence type="ECO:0000256" key="6">
    <source>
        <dbReference type="ARBA" id="ARBA00022670"/>
    </source>
</evidence>
<dbReference type="Pfam" id="PF03575">
    <property type="entry name" value="Peptidase_S51"/>
    <property type="match status" value="1"/>
</dbReference>
<comment type="catalytic activity">
    <reaction evidence="1">
        <text>[L-4-(L-arginin-2-N-yl)aspartate](n) + H2O = [L-4-(L-arginin-2-N-yl)aspartate](n-1) + L-4-(L-arginin-2-N-yl)aspartate</text>
        <dbReference type="Rhea" id="RHEA:12845"/>
        <dbReference type="Rhea" id="RHEA-COMP:13728"/>
        <dbReference type="Rhea" id="RHEA-COMP:13734"/>
        <dbReference type="ChEBI" id="CHEBI:15377"/>
        <dbReference type="ChEBI" id="CHEBI:137986"/>
        <dbReference type="ChEBI" id="CHEBI:137991"/>
        <dbReference type="EC" id="3.4.15.6"/>
    </reaction>
</comment>
<dbReference type="PANTHER" id="PTHR36175:SF1">
    <property type="entry name" value="CYANOPHYCINASE"/>
    <property type="match status" value="1"/>
</dbReference>
<dbReference type="NCBIfam" id="TIGR02069">
    <property type="entry name" value="cyanophycinase"/>
    <property type="match status" value="1"/>
</dbReference>
<dbReference type="GO" id="GO:0008236">
    <property type="term" value="F:serine-type peptidase activity"/>
    <property type="evidence" value="ECO:0007669"/>
    <property type="project" value="UniProtKB-KW"/>
</dbReference>
<accession>A0A545TVD5</accession>
<keyword evidence="7 10" id="KW-0378">Hydrolase</keyword>
<dbReference type="EC" id="3.4.15.6" evidence="4"/>
<keyword evidence="10" id="KW-0121">Carboxypeptidase</keyword>
<dbReference type="AlphaFoldDB" id="A0A545TVD5"/>
<dbReference type="EMBL" id="VHSG01000008">
    <property type="protein sequence ID" value="TQV81178.1"/>
    <property type="molecule type" value="Genomic_DNA"/>
</dbReference>
<dbReference type="CDD" id="cd03145">
    <property type="entry name" value="GAT1_cyanophycinase"/>
    <property type="match status" value="1"/>
</dbReference>
<proteinExistence type="inferred from homology"/>
<evidence type="ECO:0000313" key="10">
    <source>
        <dbReference type="EMBL" id="TQV81178.1"/>
    </source>
</evidence>
<keyword evidence="11" id="KW-1185">Reference proteome</keyword>
<reference evidence="10 11" key="1">
    <citation type="submission" date="2019-06" db="EMBL/GenBank/DDBJ databases">
        <title>Whole genome sequence for Cellvibrionaceae sp. R142.</title>
        <authorList>
            <person name="Wang G."/>
        </authorList>
    </citation>
    <scope>NUCLEOTIDE SEQUENCE [LARGE SCALE GENOMIC DNA]</scope>
    <source>
        <strain evidence="10 11">R142</strain>
    </source>
</reference>
<evidence type="ECO:0000256" key="1">
    <source>
        <dbReference type="ARBA" id="ARBA00001092"/>
    </source>
</evidence>
<protein>
    <recommendedName>
        <fullName evidence="5">Cyanophycinase</fullName>
        <ecNumber evidence="4">3.4.15.6</ecNumber>
    </recommendedName>
</protein>
<organism evidence="10 11">
    <name type="scientific">Exilibacterium tricleocarpae</name>
    <dbReference type="NCBI Taxonomy" id="2591008"/>
    <lineage>
        <taxon>Bacteria</taxon>
        <taxon>Pseudomonadati</taxon>
        <taxon>Pseudomonadota</taxon>
        <taxon>Gammaproteobacteria</taxon>
        <taxon>Cellvibrionales</taxon>
        <taxon>Cellvibrionaceae</taxon>
        <taxon>Exilibacterium</taxon>
    </lineage>
</organism>
<feature type="signal peptide" evidence="9">
    <location>
        <begin position="1"/>
        <end position="24"/>
    </location>
</feature>